<protein>
    <submittedName>
        <fullName evidence="2">DNA repair protein</fullName>
    </submittedName>
</protein>
<accession>A0A1V0RIX1</accession>
<keyword evidence="3" id="KW-1185">Reference proteome</keyword>
<name>A0A1V0RIX1_9RHOB</name>
<sequence>MTATLKSAALLTHSILQRLAFITFLLCALCLSAATIAAIIGALPWLQFSVAFGGTLYDNAGQITQIGLTVLAVLLCVFLPANARIMALETSHRRFNIGMQDVARAYHAAHAADRAGLFRLSSEFDAVRERLAYLRDHPDLGTLEPDLLEVAAQMSHISRELAQVYSDDRIARARNFLTQRQQEVEAFNARLDQAKQITRELKHWSHEVELEESVAASQLQRLRDDLRDVLPELGLEDMLRHDGTVIDITQKAAE</sequence>
<feature type="transmembrane region" description="Helical" evidence="1">
    <location>
        <begin position="66"/>
        <end position="85"/>
    </location>
</feature>
<dbReference type="EMBL" id="CP020474">
    <property type="protein sequence ID" value="ARE81671.1"/>
    <property type="molecule type" value="Genomic_DNA"/>
</dbReference>
<dbReference type="AlphaFoldDB" id="A0A1V0RIX1"/>
<dbReference type="KEGG" id="rmm:ROSMUCSMR3_00160"/>
<gene>
    <name evidence="2" type="ORF">ROSMUCSMR3_00160</name>
</gene>
<dbReference type="Proteomes" id="UP000192273">
    <property type="component" value="Chromosome"/>
</dbReference>
<organism evidence="2 3">
    <name type="scientific">Roseovarius mucosus</name>
    <dbReference type="NCBI Taxonomy" id="215743"/>
    <lineage>
        <taxon>Bacteria</taxon>
        <taxon>Pseudomonadati</taxon>
        <taxon>Pseudomonadota</taxon>
        <taxon>Alphaproteobacteria</taxon>
        <taxon>Rhodobacterales</taxon>
        <taxon>Roseobacteraceae</taxon>
        <taxon>Roseovarius</taxon>
    </lineage>
</organism>
<evidence type="ECO:0000313" key="2">
    <source>
        <dbReference type="EMBL" id="ARE81671.1"/>
    </source>
</evidence>
<evidence type="ECO:0000313" key="3">
    <source>
        <dbReference type="Proteomes" id="UP000192273"/>
    </source>
</evidence>
<feature type="transmembrane region" description="Helical" evidence="1">
    <location>
        <begin position="21"/>
        <end position="46"/>
    </location>
</feature>
<dbReference type="RefSeq" id="WP_081506146.1">
    <property type="nucleotide sequence ID" value="NZ_CP020474.1"/>
</dbReference>
<keyword evidence="1" id="KW-0472">Membrane</keyword>
<proteinExistence type="predicted"/>
<reference evidence="2 3" key="1">
    <citation type="submission" date="2017-03" db="EMBL/GenBank/DDBJ databases">
        <title>Genome Sequence of Roseovarius mucosus strain SMR3 Isolated from a culture of the Diatom Skeletonema marinoi.</title>
        <authorList>
            <person name="Topel M."/>
            <person name="Pinder M."/>
            <person name="Johansson O.N."/>
            <person name="Kourtchenko O."/>
            <person name="Godhe A."/>
            <person name="Clarke A.K."/>
        </authorList>
    </citation>
    <scope>NUCLEOTIDE SEQUENCE [LARGE SCALE GENOMIC DNA]</scope>
    <source>
        <strain evidence="2 3">SMR3</strain>
    </source>
</reference>
<evidence type="ECO:0000256" key="1">
    <source>
        <dbReference type="SAM" id="Phobius"/>
    </source>
</evidence>
<keyword evidence="1" id="KW-0812">Transmembrane</keyword>
<keyword evidence="1" id="KW-1133">Transmembrane helix</keyword>